<reference evidence="1 2" key="1">
    <citation type="submission" date="2021-07" db="EMBL/GenBank/DDBJ databases">
        <title>Whole Genome Sequence of Nocardia Iowensis.</title>
        <authorList>
            <person name="Lamm A."/>
            <person name="Collins-Fairclough A.M."/>
            <person name="Bunk B."/>
            <person name="Sproer C."/>
        </authorList>
    </citation>
    <scope>NUCLEOTIDE SEQUENCE [LARGE SCALE GENOMIC DNA]</scope>
    <source>
        <strain evidence="1 2">NRRL 5646</strain>
    </source>
</reference>
<sequence>MEILVIIGIAVLVGAVVLYRKKNGSRPNAPESPGNDGE</sequence>
<keyword evidence="2" id="KW-1185">Reference proteome</keyword>
<proteinExistence type="predicted"/>
<evidence type="ECO:0000313" key="1">
    <source>
        <dbReference type="EMBL" id="QXN88921.1"/>
    </source>
</evidence>
<name>A0ABX8RNE2_NOCIO</name>
<dbReference type="RefSeq" id="WP_218469804.1">
    <property type="nucleotide sequence ID" value="NZ_BAABJN010000003.1"/>
</dbReference>
<protein>
    <submittedName>
        <fullName evidence="1">LPXTG cell wall anchor domain-containing protein</fullName>
    </submittedName>
</protein>
<dbReference type="NCBIfam" id="TIGR01167">
    <property type="entry name" value="LPXTG_anchor"/>
    <property type="match status" value="1"/>
</dbReference>
<dbReference type="EMBL" id="CP078145">
    <property type="protein sequence ID" value="QXN88921.1"/>
    <property type="molecule type" value="Genomic_DNA"/>
</dbReference>
<evidence type="ECO:0000313" key="2">
    <source>
        <dbReference type="Proteomes" id="UP000694257"/>
    </source>
</evidence>
<dbReference type="Proteomes" id="UP000694257">
    <property type="component" value="Chromosome"/>
</dbReference>
<accession>A0ABX8RNE2</accession>
<organism evidence="1 2">
    <name type="scientific">Nocardia iowensis</name>
    <dbReference type="NCBI Taxonomy" id="204891"/>
    <lineage>
        <taxon>Bacteria</taxon>
        <taxon>Bacillati</taxon>
        <taxon>Actinomycetota</taxon>
        <taxon>Actinomycetes</taxon>
        <taxon>Mycobacteriales</taxon>
        <taxon>Nocardiaceae</taxon>
        <taxon>Nocardia</taxon>
    </lineage>
</organism>
<gene>
    <name evidence="1" type="ORF">KV110_25485</name>
</gene>